<evidence type="ECO:0000313" key="2">
    <source>
        <dbReference type="EMBL" id="MBB5672250.1"/>
    </source>
</evidence>
<dbReference type="AlphaFoldDB" id="A0AB73H276"/>
<dbReference type="Proteomes" id="UP000528595">
    <property type="component" value="Unassembled WGS sequence"/>
</dbReference>
<organism evidence="2">
    <name type="scientific">Xanthomonas arboricola</name>
    <dbReference type="NCBI Taxonomy" id="56448"/>
    <lineage>
        <taxon>Bacteria</taxon>
        <taxon>Pseudomonadati</taxon>
        <taxon>Pseudomonadota</taxon>
        <taxon>Gammaproteobacteria</taxon>
        <taxon>Lysobacterales</taxon>
        <taxon>Lysobacteraceae</taxon>
        <taxon>Xanthomonas</taxon>
    </lineage>
</organism>
<dbReference type="RefSeq" id="WP_011345749.1">
    <property type="nucleotide sequence ID" value="NZ_JACIIQ010000021.1"/>
</dbReference>
<dbReference type="EMBL" id="JACIIQ010000021">
    <property type="protein sequence ID" value="MBB5672250.1"/>
    <property type="molecule type" value="Genomic_DNA"/>
</dbReference>
<comment type="caution">
    <text evidence="2">The sequence shown here is derived from an EMBL/GenBank/DDBJ whole genome shotgun (WGS) entry which is preliminary data.</text>
</comment>
<proteinExistence type="predicted"/>
<accession>A0AB73H276</accession>
<sequence length="132" mass="14349">MTTTGRTKAKPVKSAAVRKGSATTTTARKSAPAKASTPAKTPPPAQEVAGKSVVSPRSAEMKEARRFALTHNFGLSSRIRDLLDSKRPVLQIFIDENLPLAKVQEFIQRKYGPKIPAKALSTYLEANFKAKK</sequence>
<name>A0AB73H276_9XANT</name>
<reference evidence="2" key="1">
    <citation type="submission" date="2020-08" db="EMBL/GenBank/DDBJ databases">
        <title>Studying the diversity of plant-associated saprophytic bacteria and their role in host health and plant-pathogen interactions.</title>
        <authorList>
            <person name="Potnis N."/>
        </authorList>
    </citation>
    <scope>NUCLEOTIDE SEQUENCE</scope>
    <source>
        <strain evidence="2">F21</strain>
    </source>
</reference>
<gene>
    <name evidence="2" type="ORF">FHR65_003848</name>
</gene>
<protein>
    <submittedName>
        <fullName evidence="2">Uncharacterized protein</fullName>
    </submittedName>
</protein>
<feature type="compositionally biased region" description="Low complexity" evidence="1">
    <location>
        <begin position="21"/>
        <end position="39"/>
    </location>
</feature>
<evidence type="ECO:0000256" key="1">
    <source>
        <dbReference type="SAM" id="MobiDB-lite"/>
    </source>
</evidence>
<feature type="region of interest" description="Disordered" evidence="1">
    <location>
        <begin position="1"/>
        <end position="57"/>
    </location>
</feature>